<evidence type="ECO:0000259" key="1">
    <source>
        <dbReference type="Pfam" id="PF11716"/>
    </source>
</evidence>
<dbReference type="NCBIfam" id="TIGR03083">
    <property type="entry name" value="maleylpyruvate isomerase family mycothiol-dependent enzyme"/>
    <property type="match status" value="1"/>
</dbReference>
<dbReference type="InterPro" id="IPR024344">
    <property type="entry name" value="MDMPI_metal-binding"/>
</dbReference>
<dbReference type="EMBL" id="JAJNDB010000005">
    <property type="protein sequence ID" value="MCD2196109.1"/>
    <property type="molecule type" value="Genomic_DNA"/>
</dbReference>
<keyword evidence="3" id="KW-1185">Reference proteome</keyword>
<dbReference type="InterPro" id="IPR017517">
    <property type="entry name" value="Maleyloyr_isom"/>
</dbReference>
<evidence type="ECO:0000313" key="2">
    <source>
        <dbReference type="EMBL" id="MCD2196109.1"/>
    </source>
</evidence>
<feature type="domain" description="Mycothiol-dependent maleylpyruvate isomerase metal-binding" evidence="1">
    <location>
        <begin position="12"/>
        <end position="129"/>
    </location>
</feature>
<dbReference type="SUPFAM" id="SSF109854">
    <property type="entry name" value="DinB/YfiT-like putative metalloenzymes"/>
    <property type="match status" value="1"/>
</dbReference>
<dbReference type="Proteomes" id="UP001199469">
    <property type="component" value="Unassembled WGS sequence"/>
</dbReference>
<proteinExistence type="predicted"/>
<dbReference type="InterPro" id="IPR017520">
    <property type="entry name" value="CHP03086"/>
</dbReference>
<dbReference type="InterPro" id="IPR034660">
    <property type="entry name" value="DinB/YfiT-like"/>
</dbReference>
<gene>
    <name evidence="2" type="ORF">LQ327_22305</name>
</gene>
<reference evidence="2 3" key="1">
    <citation type="submission" date="2021-11" db="EMBL/GenBank/DDBJ databases">
        <title>Draft genome sequence of Actinomycetospora sp. SF1 isolated from the rhizosphere soil.</title>
        <authorList>
            <person name="Duangmal K."/>
            <person name="Chantavorakit T."/>
        </authorList>
    </citation>
    <scope>NUCLEOTIDE SEQUENCE [LARGE SCALE GENOMIC DNA]</scope>
    <source>
        <strain evidence="2 3">TBRC 5722</strain>
    </source>
</reference>
<dbReference type="Gene3D" id="1.20.120.450">
    <property type="entry name" value="dinb family like domain"/>
    <property type="match status" value="1"/>
</dbReference>
<dbReference type="RefSeq" id="WP_230737965.1">
    <property type="nucleotide sequence ID" value="NZ_JAJNDB010000005.1"/>
</dbReference>
<comment type="caution">
    <text evidence="2">The sequence shown here is derived from an EMBL/GenBank/DDBJ whole genome shotgun (WGS) entry which is preliminary data.</text>
</comment>
<accession>A0ABS8PCV7</accession>
<dbReference type="NCBIfam" id="TIGR03086">
    <property type="entry name" value="TIGR03086 family metal-binding protein"/>
    <property type="match status" value="1"/>
</dbReference>
<sequence>MIANQSAADEYREIAGRFTGLVEAVPDDGWARRSPVPDWSARDVVRHLVDWFPDFLAGGTGVTLPRGPGVDDDPVAAWRTMSDGVQAVLDDPASADKLLVNPHIGEVPLPDAISRFFTADVFMHTWDLARATGGDETLDPQRCAVMLEGMLPLDELLRASGQFGPAVEVPDDADVQTRLIAFIGRDPR</sequence>
<organism evidence="2 3">
    <name type="scientific">Actinomycetospora endophytica</name>
    <dbReference type="NCBI Taxonomy" id="2291215"/>
    <lineage>
        <taxon>Bacteria</taxon>
        <taxon>Bacillati</taxon>
        <taxon>Actinomycetota</taxon>
        <taxon>Actinomycetes</taxon>
        <taxon>Pseudonocardiales</taxon>
        <taxon>Pseudonocardiaceae</taxon>
        <taxon>Actinomycetospora</taxon>
    </lineage>
</organism>
<name>A0ABS8PCV7_9PSEU</name>
<dbReference type="Pfam" id="PF11716">
    <property type="entry name" value="MDMPI_N"/>
    <property type="match status" value="1"/>
</dbReference>
<protein>
    <submittedName>
        <fullName evidence="2">TIGR03086 family metal-binding protein</fullName>
    </submittedName>
</protein>
<evidence type="ECO:0000313" key="3">
    <source>
        <dbReference type="Proteomes" id="UP001199469"/>
    </source>
</evidence>